<dbReference type="InterPro" id="IPR003182">
    <property type="entry name" value="RNA2_polyprotein"/>
</dbReference>
<evidence type="ECO:0000256" key="9">
    <source>
        <dbReference type="ARBA" id="ARBA00023081"/>
    </source>
</evidence>
<dbReference type="GO" id="GO:0046740">
    <property type="term" value="P:transport of virus in host, cell to cell"/>
    <property type="evidence" value="ECO:0007669"/>
    <property type="project" value="UniProtKB-KW"/>
</dbReference>
<evidence type="ECO:0000256" key="10">
    <source>
        <dbReference type="ARBA" id="ARBA00032125"/>
    </source>
</evidence>
<sequence>MASSSRTRPFTGASYTLNDAIEVQGLDASSIRRNQEGRREAVAARTTVLPHRNQVFADNSKLGQVKALLARQRARDAAARVEQMRYVENEVGLLRGQQVVDMSIPLIPAREREVVDDRIPVAQRREDRNSSIRVGATEVVVDGYASAHADTAAAMVLYDNRHSTNRNAILGAAVTSLSSSQPMRVVFRSPMRFALTPEINDHLHCAIVSPDSDMGDSVAAMVRSGVVCQVDRGSHEELLTANQLRAEVEDQAAAVLYTNRNCRVLQPALRPPPLQGNFEINFARSVSSRLTPRGFEEIEGPARESFSFALRPQVVQHWRPARTTEILPGNEFDQPTSEMRRAEGQALEPVVINNAITTIDVVGSDDSRTLWTSSFELPNEILPGTQITTFSLATIMSGTGPLARRLSLALRCSKRLEVQLCCKLPLNSGLGLAVVYGQYMPTQATYVLKSVLSMEHYIWNPSMEPLVSYDFDVCSTGPWSPVWSEGMGGNFAIVGVSGWSNPPTSVSAVEVRVLLTNDEIIPREINVTKPSGRIQLNRFCGTHEFIQGRHAAPVALELSLGSPTMTSNGFVETQGAALLAMYSCWKADIVVEVTRLCSPFVGGTITCAILAGNKVNTITRSTVNDVPNVKFVVPTGKTGITFTIPAELMGWAYPTERLRVDSEGRRQRGLCLAMWIVDAITASDTSTFRMAVEIKELQNVVGYGYGYGYQPNATRCQNGVGSLLSSPPLFNQMWQDWLYVDYSRAEDVDVLRYDFNPSVALAIGPEGTQWKLNNSSFLRVLKTSIWWKGRIWYKIIWAGNDSVKRAERTGRISAIVNWDGIGSQAANRLMSAKASGEFVGSFDFYGINDGYQLMAPGLTATSAWPRLSITTTKTKEYHTARVQIMPDPNFTVSGARIAPSVVIAGISGKNEFSTT</sequence>
<protein>
    <recommendedName>
        <fullName evidence="3">RNA2 polyprotein</fullName>
    </recommendedName>
    <alternativeName>
        <fullName evidence="10">Genome polyprotein M</fullName>
    </alternativeName>
</protein>
<evidence type="ECO:0000313" key="12">
    <source>
        <dbReference type="Proteomes" id="UP001269372"/>
    </source>
</evidence>
<dbReference type="InterPro" id="IPR003181">
    <property type="entry name" value="Como_LCP"/>
</dbReference>
<reference evidence="11 12" key="2">
    <citation type="submission" date="2020-04" db="EMBL/GenBank/DDBJ databases">
        <title>A new secovirus from jujube.</title>
        <authorList>
            <person name="Li Y."/>
        </authorList>
    </citation>
    <scope>NUCLEOTIDE SEQUENCE [LARGE SCALE GENOMIC DNA]</scope>
    <source>
        <strain evidence="12">liucun</strain>
    </source>
</reference>
<evidence type="ECO:0000256" key="5">
    <source>
        <dbReference type="ARBA" id="ARBA00022561"/>
    </source>
</evidence>
<keyword evidence="9" id="KW-1031">Host cell junction</keyword>
<dbReference type="InterPro" id="IPR029053">
    <property type="entry name" value="Viral_coat"/>
</dbReference>
<evidence type="ECO:0000256" key="2">
    <source>
        <dbReference type="ARBA" id="ARBA00004621"/>
    </source>
</evidence>
<dbReference type="Pfam" id="PF02248">
    <property type="entry name" value="Como_SCP"/>
    <property type="match status" value="1"/>
</dbReference>
<keyword evidence="6" id="KW-0946">Virion</keyword>
<evidence type="ECO:0000256" key="8">
    <source>
        <dbReference type="ARBA" id="ARBA00023060"/>
    </source>
</evidence>
<keyword evidence="12" id="KW-1185">Reference proteome</keyword>
<dbReference type="GO" id="GO:0005198">
    <property type="term" value="F:structural molecule activity"/>
    <property type="evidence" value="ECO:0007669"/>
    <property type="project" value="InterPro"/>
</dbReference>
<keyword evidence="4" id="KW-0813">Transport</keyword>
<reference evidence="12" key="1">
    <citation type="submission" date="2020-04" db="EMBL/GenBank/DDBJ databases">
        <title>A new secovirirus from jujube.</title>
        <authorList>
            <person name="Li Y."/>
        </authorList>
    </citation>
    <scope>NUCLEOTIDE SEQUENCE [LARGE SCALE GENOMIC DNA]</scope>
    <source>
        <strain evidence="12">liucun</strain>
    </source>
</reference>
<evidence type="ECO:0000256" key="3">
    <source>
        <dbReference type="ARBA" id="ARBA00022361"/>
    </source>
</evidence>
<evidence type="ECO:0000256" key="7">
    <source>
        <dbReference type="ARBA" id="ARBA00023031"/>
    </source>
</evidence>
<name>A0A861LVV4_9SECO</name>
<keyword evidence="7" id="KW-0916">Viral movement protein</keyword>
<evidence type="ECO:0000256" key="1">
    <source>
        <dbReference type="ARBA" id="ARBA00004328"/>
    </source>
</evidence>
<dbReference type="Pfam" id="PF02247">
    <property type="entry name" value="Como_LCP"/>
    <property type="match status" value="1"/>
</dbReference>
<dbReference type="EMBL" id="MT375547">
    <property type="protein sequence ID" value="QNN26327.1"/>
    <property type="molecule type" value="Genomic_RNA"/>
</dbReference>
<comment type="subcellular location">
    <subcellularLocation>
        <location evidence="2">Host cell junction</location>
        <location evidence="2">Host plasmodesma</location>
    </subcellularLocation>
    <subcellularLocation>
        <location evidence="1">Virion</location>
    </subcellularLocation>
</comment>
<evidence type="ECO:0000256" key="4">
    <source>
        <dbReference type="ARBA" id="ARBA00022448"/>
    </source>
</evidence>
<dbReference type="Gene3D" id="2.60.120.20">
    <property type="match status" value="2"/>
</dbReference>
<dbReference type="GO" id="GO:0044219">
    <property type="term" value="C:host cell plasmodesma"/>
    <property type="evidence" value="ECO:0007669"/>
    <property type="project" value="UniProtKB-SubCell"/>
</dbReference>
<organism evidence="11 12">
    <name type="scientific">Comovirinae sp</name>
    <dbReference type="NCBI Taxonomy" id="2767531"/>
    <lineage>
        <taxon>Viruses</taxon>
        <taxon>Riboviria</taxon>
        <taxon>Orthornavirae</taxon>
        <taxon>Pisuviricota</taxon>
        <taxon>Pisoniviricetes</taxon>
        <taxon>Picornavirales</taxon>
        <taxon>Secoviridae</taxon>
        <taxon>Comovirinae</taxon>
    </lineage>
</organism>
<proteinExistence type="predicted"/>
<dbReference type="Proteomes" id="UP001269372">
    <property type="component" value="Genome"/>
</dbReference>
<keyword evidence="8" id="KW-1142">T=3 icosahedral capsid protein</keyword>
<dbReference type="GO" id="GO:0039617">
    <property type="term" value="C:T=3 icosahedral viral capsid"/>
    <property type="evidence" value="ECO:0007669"/>
    <property type="project" value="UniProtKB-KW"/>
</dbReference>
<keyword evidence="5" id="KW-0167">Capsid protein</keyword>
<evidence type="ECO:0000313" key="11">
    <source>
        <dbReference type="EMBL" id="QNN26327.1"/>
    </source>
</evidence>
<dbReference type="SUPFAM" id="SSF88633">
    <property type="entry name" value="Positive stranded ssRNA viruses"/>
    <property type="match status" value="3"/>
</dbReference>
<evidence type="ECO:0000256" key="6">
    <source>
        <dbReference type="ARBA" id="ARBA00022844"/>
    </source>
</evidence>
<accession>A0A861LVV4</accession>